<reference evidence="1 2" key="1">
    <citation type="submission" date="2021-03" db="EMBL/GenBank/DDBJ databases">
        <title>Genomic and phenotypic characterization of Chloracidobacterium isolates provides evidence for multiple species.</title>
        <authorList>
            <person name="Saini M.K."/>
            <person name="Costas A.M.G."/>
            <person name="Tank M."/>
            <person name="Bryant D.A."/>
        </authorList>
    </citation>
    <scope>NUCLEOTIDE SEQUENCE [LARGE SCALE GENOMIC DNA]</scope>
    <source>
        <strain evidence="1 2">N</strain>
    </source>
</reference>
<dbReference type="Proteomes" id="UP000677668">
    <property type="component" value="Chromosome 2"/>
</dbReference>
<accession>A0ABX8B253</accession>
<protein>
    <submittedName>
        <fullName evidence="1">Uncharacterized protein</fullName>
    </submittedName>
</protein>
<name>A0ABX8B253_9BACT</name>
<evidence type="ECO:0000313" key="1">
    <source>
        <dbReference type="EMBL" id="QUV95079.1"/>
    </source>
</evidence>
<gene>
    <name evidence="1" type="ORF">J8C05_13705</name>
</gene>
<dbReference type="RefSeq" id="WP_211423319.1">
    <property type="nucleotide sequence ID" value="NZ_CP072643.1"/>
</dbReference>
<keyword evidence="2" id="KW-1185">Reference proteome</keyword>
<sequence>MPTYWVGIGLLFPTLLETTGQTWGRMAVTTPLAPKAQTPSEHLEDMKTRQQIDREERSLRDLREAGRALETLTRRLAKRFDAVPKGTRPQLSKQDIEDLKQVEKLAKRVRDLQGARGEGEDATPLPGDFSEQIALLAQLGTEVRQQSEQVSRHTVSVGILARTTRLLRLSRVLRATDL</sequence>
<dbReference type="EMBL" id="CP072643">
    <property type="protein sequence ID" value="QUV95079.1"/>
    <property type="molecule type" value="Genomic_DNA"/>
</dbReference>
<organism evidence="1 2">
    <name type="scientific">Chloracidobacterium sp. N</name>
    <dbReference type="NCBI Taxonomy" id="2821540"/>
    <lineage>
        <taxon>Bacteria</taxon>
        <taxon>Pseudomonadati</taxon>
        <taxon>Acidobacteriota</taxon>
        <taxon>Terriglobia</taxon>
        <taxon>Terriglobales</taxon>
        <taxon>Acidobacteriaceae</taxon>
        <taxon>Chloracidobacterium</taxon>
        <taxon>Chloracidobacterium aggregatum</taxon>
    </lineage>
</organism>
<proteinExistence type="predicted"/>
<evidence type="ECO:0000313" key="2">
    <source>
        <dbReference type="Proteomes" id="UP000677668"/>
    </source>
</evidence>